<proteinExistence type="predicted"/>
<dbReference type="Proteomes" id="UP001526201">
    <property type="component" value="Unassembled WGS sequence"/>
</dbReference>
<dbReference type="Pfam" id="PF00248">
    <property type="entry name" value="Aldo_ket_red"/>
    <property type="match status" value="1"/>
</dbReference>
<evidence type="ECO:0000313" key="5">
    <source>
        <dbReference type="Proteomes" id="UP001526201"/>
    </source>
</evidence>
<keyword evidence="5" id="KW-1185">Reference proteome</keyword>
<reference evidence="4 5" key="1">
    <citation type="journal article" date="2022" name="BMC Genomics">
        <title>Comparative genome analysis of mycobacteria focusing on tRNA and non-coding RNA.</title>
        <authorList>
            <person name="Behra P.R.K."/>
            <person name="Pettersson B.M.F."/>
            <person name="Ramesh M."/>
            <person name="Das S."/>
            <person name="Dasgupta S."/>
            <person name="Kirsebom L.A."/>
        </authorList>
    </citation>
    <scope>NUCLEOTIDE SEQUENCE [LARGE SCALE GENOMIC DNA]</scope>
    <source>
        <strain evidence="4 5">DSM 44078</strain>
    </source>
</reference>
<feature type="domain" description="NADP-dependent oxidoreductase" evidence="3">
    <location>
        <begin position="15"/>
        <end position="325"/>
    </location>
</feature>
<evidence type="ECO:0000256" key="2">
    <source>
        <dbReference type="SAM" id="MobiDB-lite"/>
    </source>
</evidence>
<keyword evidence="1" id="KW-0560">Oxidoreductase</keyword>
<name>A0ABT3CIX5_9MYCO</name>
<evidence type="ECO:0000313" key="4">
    <source>
        <dbReference type="EMBL" id="MCV7229405.1"/>
    </source>
</evidence>
<comment type="caution">
    <text evidence="4">The sequence shown here is derived from an EMBL/GenBank/DDBJ whole genome shotgun (WGS) entry which is preliminary data.</text>
</comment>
<dbReference type="Gene3D" id="3.20.20.100">
    <property type="entry name" value="NADP-dependent oxidoreductase domain"/>
    <property type="match status" value="1"/>
</dbReference>
<dbReference type="RefSeq" id="WP_264070630.1">
    <property type="nucleotide sequence ID" value="NZ_JACKTY010000041.1"/>
</dbReference>
<evidence type="ECO:0000256" key="1">
    <source>
        <dbReference type="ARBA" id="ARBA00023002"/>
    </source>
</evidence>
<dbReference type="SUPFAM" id="SSF51430">
    <property type="entry name" value="NAD(P)-linked oxidoreductase"/>
    <property type="match status" value="1"/>
</dbReference>
<protein>
    <submittedName>
        <fullName evidence="4">Aldo/keto reductase</fullName>
    </submittedName>
</protein>
<evidence type="ECO:0000259" key="3">
    <source>
        <dbReference type="Pfam" id="PF00248"/>
    </source>
</evidence>
<feature type="compositionally biased region" description="Polar residues" evidence="2">
    <location>
        <begin position="331"/>
        <end position="342"/>
    </location>
</feature>
<dbReference type="InterPro" id="IPR036812">
    <property type="entry name" value="NAD(P)_OxRdtase_dom_sf"/>
</dbReference>
<dbReference type="PANTHER" id="PTHR43364:SF4">
    <property type="entry name" value="NAD(P)-LINKED OXIDOREDUCTASE SUPERFAMILY PROTEIN"/>
    <property type="match status" value="1"/>
</dbReference>
<feature type="region of interest" description="Disordered" evidence="2">
    <location>
        <begin position="329"/>
        <end position="354"/>
    </location>
</feature>
<dbReference type="EMBL" id="JACKTY010000041">
    <property type="protein sequence ID" value="MCV7229405.1"/>
    <property type="molecule type" value="Genomic_DNA"/>
</dbReference>
<sequence length="354" mass="39005">MEYRRLGRTGIQVSPLCLGAMMFGGWGEPDHDTSITTIHAALDAGINFIDTADVYSQGESEIIVGKALAGGKRDDVVLATKVNIQMGVLVDAPAGTRGDPNKRGNSRRWIVREVEDSLRRLNTDWIDLYQIHRPDPDTDIEETLGALTELQQQGKIRAFGSSTFPAHQIVHAQWVSEKRGLGRFVTEQPPYSLLVRGIEADVLPVAQEYGMGVLPWSPLAGGWLSGGYRKDRELPESRRRTRIPGRYDMATPENQRKLDAADALWRLADDAGLPLIHLALAFVMQHPAVTAPIIGPRTLAHLESQLGATEVVLSSDILDKIDEIVPPGTAISRSDQGYQPPSLTDPFLRRRRTA</sequence>
<gene>
    <name evidence="4" type="ORF">H7J73_25670</name>
</gene>
<dbReference type="InterPro" id="IPR050523">
    <property type="entry name" value="AKR_Detox_Biosynth"/>
</dbReference>
<dbReference type="CDD" id="cd19087">
    <property type="entry name" value="AKR_AKR12A1_B1_C1"/>
    <property type="match status" value="1"/>
</dbReference>
<dbReference type="InterPro" id="IPR023210">
    <property type="entry name" value="NADP_OxRdtase_dom"/>
</dbReference>
<dbReference type="PANTHER" id="PTHR43364">
    <property type="entry name" value="NADH-SPECIFIC METHYLGLYOXAL REDUCTASE-RELATED"/>
    <property type="match status" value="1"/>
</dbReference>
<organism evidence="4 5">
    <name type="scientific">Mycolicibacterium komossense</name>
    <dbReference type="NCBI Taxonomy" id="1779"/>
    <lineage>
        <taxon>Bacteria</taxon>
        <taxon>Bacillati</taxon>
        <taxon>Actinomycetota</taxon>
        <taxon>Actinomycetes</taxon>
        <taxon>Mycobacteriales</taxon>
        <taxon>Mycobacteriaceae</taxon>
        <taxon>Mycolicibacterium</taxon>
    </lineage>
</organism>
<accession>A0ABT3CIX5</accession>